<keyword evidence="2" id="KW-1003">Cell membrane</keyword>
<dbReference type="PANTHER" id="PTHR30250">
    <property type="entry name" value="PST FAMILY PREDICTED COLANIC ACID TRANSPORTER"/>
    <property type="match status" value="1"/>
</dbReference>
<dbReference type="PANTHER" id="PTHR30250:SF11">
    <property type="entry name" value="O-ANTIGEN TRANSPORTER-RELATED"/>
    <property type="match status" value="1"/>
</dbReference>
<comment type="subcellular location">
    <subcellularLocation>
        <location evidence="1">Cell membrane</location>
        <topology evidence="1">Multi-pass membrane protein</topology>
    </subcellularLocation>
</comment>
<evidence type="ECO:0000256" key="3">
    <source>
        <dbReference type="ARBA" id="ARBA00022692"/>
    </source>
</evidence>
<dbReference type="InterPro" id="IPR050833">
    <property type="entry name" value="Poly_Biosynth_Transport"/>
</dbReference>
<dbReference type="InterPro" id="IPR002797">
    <property type="entry name" value="Polysacc_synth"/>
</dbReference>
<feature type="transmembrane region" description="Helical" evidence="6">
    <location>
        <begin position="349"/>
        <end position="368"/>
    </location>
</feature>
<feature type="transmembrane region" description="Helical" evidence="6">
    <location>
        <begin position="236"/>
        <end position="260"/>
    </location>
</feature>
<name>A0A5B8RC39_9ZZZZ</name>
<evidence type="ECO:0000256" key="4">
    <source>
        <dbReference type="ARBA" id="ARBA00022989"/>
    </source>
</evidence>
<evidence type="ECO:0000256" key="6">
    <source>
        <dbReference type="SAM" id="Phobius"/>
    </source>
</evidence>
<keyword evidence="5 6" id="KW-0472">Membrane</keyword>
<feature type="transmembrane region" description="Helical" evidence="6">
    <location>
        <begin position="281"/>
        <end position="306"/>
    </location>
</feature>
<evidence type="ECO:0000313" key="7">
    <source>
        <dbReference type="EMBL" id="QEA05653.1"/>
    </source>
</evidence>
<evidence type="ECO:0000256" key="2">
    <source>
        <dbReference type="ARBA" id="ARBA00022475"/>
    </source>
</evidence>
<feature type="transmembrane region" description="Helical" evidence="6">
    <location>
        <begin position="157"/>
        <end position="180"/>
    </location>
</feature>
<feature type="transmembrane region" description="Helical" evidence="6">
    <location>
        <begin position="24"/>
        <end position="45"/>
    </location>
</feature>
<feature type="transmembrane region" description="Helical" evidence="6">
    <location>
        <begin position="201"/>
        <end position="224"/>
    </location>
</feature>
<dbReference type="Pfam" id="PF01943">
    <property type="entry name" value="Polysacc_synt"/>
    <property type="match status" value="1"/>
</dbReference>
<evidence type="ECO:0000256" key="5">
    <source>
        <dbReference type="ARBA" id="ARBA00023136"/>
    </source>
</evidence>
<feature type="transmembrane region" description="Helical" evidence="6">
    <location>
        <begin position="97"/>
        <end position="115"/>
    </location>
</feature>
<evidence type="ECO:0000256" key="1">
    <source>
        <dbReference type="ARBA" id="ARBA00004651"/>
    </source>
</evidence>
<accession>A0A5B8RC39</accession>
<dbReference type="AlphaFoldDB" id="A0A5B8RC39"/>
<organism evidence="7">
    <name type="scientific">uncultured organism</name>
    <dbReference type="NCBI Taxonomy" id="155900"/>
    <lineage>
        <taxon>unclassified sequences</taxon>
        <taxon>environmental samples</taxon>
    </lineage>
</organism>
<sequence>MALGLLVTVVLARGLGPAAFGQYAFVVAVVTALATPFGPALQQLVTREAATRYASDDGKRILALLRWGDRQVAVAATLVGLVIVCAGFWFGGSESRWPLVGLGVVALPFMGFEGLRAGGLAGLHRVVRAQFPQMLVRPVALLSILGILFAVDSLSAGAAVMAFVAATGLAFAASVALWRYARPLGRNTPETSAHKHWRSAWGRFTLLMVTGGLNAQLGLLFLGAVSSDQQVAALRVAIQGGTLVALPLVIVNMVIGPYLARAYHQGDKGQLQALSRRSAQVALAVAGPAALILIAWGGPLLGWALGSEYARIAAWPLAALVVGQTINVAFGSVGWLLNMTGWETDSIRGTVVGLAVHAALALTLIPPFGAQGGAIAMATGLVATNAATAFWVVRRLRIVPGPFPVPGRPVR</sequence>
<feature type="transmembrane region" description="Helical" evidence="6">
    <location>
        <begin position="72"/>
        <end position="91"/>
    </location>
</feature>
<feature type="transmembrane region" description="Helical" evidence="6">
    <location>
        <begin position="374"/>
        <end position="393"/>
    </location>
</feature>
<dbReference type="EMBL" id="MN079106">
    <property type="protein sequence ID" value="QEA05653.1"/>
    <property type="molecule type" value="Genomic_DNA"/>
</dbReference>
<keyword evidence="3 6" id="KW-0812">Transmembrane</keyword>
<keyword evidence="4 6" id="KW-1133">Transmembrane helix</keyword>
<protein>
    <submittedName>
        <fullName evidence="7">Uncharacterized protein</fullName>
    </submittedName>
</protein>
<proteinExistence type="predicted"/>
<feature type="transmembrane region" description="Helical" evidence="6">
    <location>
        <begin position="312"/>
        <end position="337"/>
    </location>
</feature>
<feature type="transmembrane region" description="Helical" evidence="6">
    <location>
        <begin position="135"/>
        <end position="151"/>
    </location>
</feature>
<dbReference type="GO" id="GO:0005886">
    <property type="term" value="C:plasma membrane"/>
    <property type="evidence" value="ECO:0007669"/>
    <property type="project" value="UniProtKB-SubCell"/>
</dbReference>
<gene>
    <name evidence="7" type="ORF">KBTEX_01976</name>
</gene>
<reference evidence="7" key="1">
    <citation type="submission" date="2019-06" db="EMBL/GenBank/DDBJ databases">
        <authorList>
            <person name="Murdoch R.W."/>
            <person name="Fathepure B."/>
        </authorList>
    </citation>
    <scope>NUCLEOTIDE SEQUENCE</scope>
</reference>